<name>A0A1Y3BMI4_EURMA</name>
<comment type="caution">
    <text evidence="7">The sequence shown here is derived from an EMBL/GenBank/DDBJ whole genome shotgun (WGS) entry which is preliminary data.</text>
</comment>
<feature type="domain" description="C2H2-type" evidence="6">
    <location>
        <begin position="132"/>
        <end position="167"/>
    </location>
</feature>
<evidence type="ECO:0000256" key="1">
    <source>
        <dbReference type="ARBA" id="ARBA00022723"/>
    </source>
</evidence>
<evidence type="ECO:0000256" key="2">
    <source>
        <dbReference type="ARBA" id="ARBA00022737"/>
    </source>
</evidence>
<feature type="domain" description="C2H2-type" evidence="6">
    <location>
        <begin position="16"/>
        <end position="39"/>
    </location>
</feature>
<keyword evidence="1" id="KW-0479">Metal-binding</keyword>
<dbReference type="AlphaFoldDB" id="A0A1Y3BMI4"/>
<dbReference type="GO" id="GO:0008270">
    <property type="term" value="F:zinc ion binding"/>
    <property type="evidence" value="ECO:0007669"/>
    <property type="project" value="UniProtKB-KW"/>
</dbReference>
<evidence type="ECO:0000313" key="8">
    <source>
        <dbReference type="Proteomes" id="UP000194236"/>
    </source>
</evidence>
<dbReference type="InterPro" id="IPR050329">
    <property type="entry name" value="GLI_C2H2-zinc-finger"/>
</dbReference>
<feature type="domain" description="C2H2-type" evidence="6">
    <location>
        <begin position="102"/>
        <end position="131"/>
    </location>
</feature>
<evidence type="ECO:0000259" key="6">
    <source>
        <dbReference type="PROSITE" id="PS50157"/>
    </source>
</evidence>
<dbReference type="PANTHER" id="PTHR19818:SF139">
    <property type="entry name" value="PAIR-RULE PROTEIN ODD-PAIRED"/>
    <property type="match status" value="1"/>
</dbReference>
<organism evidence="7 8">
    <name type="scientific">Euroglyphus maynei</name>
    <name type="common">Mayne's house dust mite</name>
    <dbReference type="NCBI Taxonomy" id="6958"/>
    <lineage>
        <taxon>Eukaryota</taxon>
        <taxon>Metazoa</taxon>
        <taxon>Ecdysozoa</taxon>
        <taxon>Arthropoda</taxon>
        <taxon>Chelicerata</taxon>
        <taxon>Arachnida</taxon>
        <taxon>Acari</taxon>
        <taxon>Acariformes</taxon>
        <taxon>Sarcoptiformes</taxon>
        <taxon>Astigmata</taxon>
        <taxon>Psoroptidia</taxon>
        <taxon>Analgoidea</taxon>
        <taxon>Pyroglyphidae</taxon>
        <taxon>Pyroglyphinae</taxon>
        <taxon>Euroglyphus</taxon>
    </lineage>
</organism>
<dbReference type="GO" id="GO:0045944">
    <property type="term" value="P:positive regulation of transcription by RNA polymerase II"/>
    <property type="evidence" value="ECO:0007669"/>
    <property type="project" value="UniProtKB-ARBA"/>
</dbReference>
<keyword evidence="8" id="KW-1185">Reference proteome</keyword>
<dbReference type="PROSITE" id="PS50157">
    <property type="entry name" value="ZINC_FINGER_C2H2_2"/>
    <property type="match status" value="3"/>
</dbReference>
<dbReference type="Gene3D" id="6.10.140.370">
    <property type="match status" value="1"/>
</dbReference>
<protein>
    <recommendedName>
        <fullName evidence="6">C2H2-type domain-containing protein</fullName>
    </recommendedName>
</protein>
<gene>
    <name evidence="7" type="ORF">BLA29_010760</name>
</gene>
<dbReference type="InterPro" id="IPR013087">
    <property type="entry name" value="Znf_C2H2_type"/>
</dbReference>
<dbReference type="PANTHER" id="PTHR19818">
    <property type="entry name" value="ZINC FINGER PROTEIN ZIC AND GLI"/>
    <property type="match status" value="1"/>
</dbReference>
<evidence type="ECO:0000313" key="7">
    <source>
        <dbReference type="EMBL" id="OTF80826.1"/>
    </source>
</evidence>
<accession>A0A1Y3BMI4</accession>
<reference evidence="7 8" key="1">
    <citation type="submission" date="2017-03" db="EMBL/GenBank/DDBJ databases">
        <title>Genome Survey of Euroglyphus maynei.</title>
        <authorList>
            <person name="Arlian L.G."/>
            <person name="Morgan M.S."/>
            <person name="Rider S.D."/>
        </authorList>
    </citation>
    <scope>NUCLEOTIDE SEQUENCE [LARGE SCALE GENOMIC DNA]</scope>
    <source>
        <strain evidence="7">Arlian Lab</strain>
        <tissue evidence="7">Whole body</tissue>
    </source>
</reference>
<sequence length="185" mass="22278">FNLKKHYKIEHEKVSTICKECERKFPNSARLRKHIYLTHEFGDYHCDHDGCDFSSTCRLELFNHKSAKHLLLKKCEFNGCDVVVPRNNYHVHKKIHQKSRSFQCSWPDCGKNLYDAKSLKDHVRIHLNFKRYRCKWPDCGYACEQRTNMITHIRIKHFKLPHTKKRQLELNISMDSYPNPNEYIE</sequence>
<proteinExistence type="predicted"/>
<dbReference type="PROSITE" id="PS00028">
    <property type="entry name" value="ZINC_FINGER_C2H2_1"/>
    <property type="match status" value="3"/>
</dbReference>
<dbReference type="Gene3D" id="3.30.160.60">
    <property type="entry name" value="Classic Zinc Finger"/>
    <property type="match status" value="1"/>
</dbReference>
<dbReference type="GO" id="GO:0000978">
    <property type="term" value="F:RNA polymerase II cis-regulatory region sequence-specific DNA binding"/>
    <property type="evidence" value="ECO:0007669"/>
    <property type="project" value="TreeGrafter"/>
</dbReference>
<keyword evidence="2" id="KW-0677">Repeat</keyword>
<evidence type="ECO:0000256" key="4">
    <source>
        <dbReference type="ARBA" id="ARBA00022833"/>
    </source>
</evidence>
<keyword evidence="3 5" id="KW-0863">Zinc-finger</keyword>
<dbReference type="Pfam" id="PF00096">
    <property type="entry name" value="zf-C2H2"/>
    <property type="match status" value="3"/>
</dbReference>
<feature type="non-terminal residue" evidence="7">
    <location>
        <position position="185"/>
    </location>
</feature>
<dbReference type="InterPro" id="IPR036236">
    <property type="entry name" value="Znf_C2H2_sf"/>
</dbReference>
<dbReference type="OrthoDB" id="6077919at2759"/>
<feature type="non-terminal residue" evidence="7">
    <location>
        <position position="1"/>
    </location>
</feature>
<evidence type="ECO:0000256" key="5">
    <source>
        <dbReference type="PROSITE-ProRule" id="PRU00042"/>
    </source>
</evidence>
<dbReference type="Proteomes" id="UP000194236">
    <property type="component" value="Unassembled WGS sequence"/>
</dbReference>
<dbReference type="SMART" id="SM00355">
    <property type="entry name" value="ZnF_C2H2"/>
    <property type="match status" value="5"/>
</dbReference>
<keyword evidence="4" id="KW-0862">Zinc</keyword>
<dbReference type="EMBL" id="MUJZ01016416">
    <property type="protein sequence ID" value="OTF80826.1"/>
    <property type="molecule type" value="Genomic_DNA"/>
</dbReference>
<dbReference type="SUPFAM" id="SSF57667">
    <property type="entry name" value="beta-beta-alpha zinc fingers"/>
    <property type="match status" value="1"/>
</dbReference>
<evidence type="ECO:0000256" key="3">
    <source>
        <dbReference type="ARBA" id="ARBA00022771"/>
    </source>
</evidence>
<dbReference type="GO" id="GO:0000981">
    <property type="term" value="F:DNA-binding transcription factor activity, RNA polymerase II-specific"/>
    <property type="evidence" value="ECO:0007669"/>
    <property type="project" value="TreeGrafter"/>
</dbReference>
<dbReference type="GO" id="GO:0005634">
    <property type="term" value="C:nucleus"/>
    <property type="evidence" value="ECO:0007669"/>
    <property type="project" value="UniProtKB-ARBA"/>
</dbReference>